<sequence>MKRAVKRGQYHHGDLAAALIDTAVDLIAERGVAGFSLAEASRRLGVTVAAPYRHFADRDALLAAVAAQAATQLAAAVAAQTHGLTTPTERLAAGAQAYVRFAATHRALFQALFAAGLDKATRPELEKAAAPLVEALCQPTDTLCGGGPDSGKDLTLAVLATYHGHATLLLDGAFGPGEDAVTDAANRAVSATLALVAGRDAL</sequence>
<keyword evidence="1" id="KW-0805">Transcription regulation</keyword>
<evidence type="ECO:0000256" key="3">
    <source>
        <dbReference type="ARBA" id="ARBA00023163"/>
    </source>
</evidence>
<protein>
    <submittedName>
        <fullName evidence="6">TetR/AcrR family transcriptional regulator</fullName>
    </submittedName>
</protein>
<keyword evidence="3" id="KW-0804">Transcription</keyword>
<dbReference type="Pfam" id="PF00440">
    <property type="entry name" value="TetR_N"/>
    <property type="match status" value="1"/>
</dbReference>
<dbReference type="Pfam" id="PF13305">
    <property type="entry name" value="TetR_C_33"/>
    <property type="match status" value="1"/>
</dbReference>
<keyword evidence="2 4" id="KW-0238">DNA-binding</keyword>
<dbReference type="Gene3D" id="1.10.357.10">
    <property type="entry name" value="Tetracycline Repressor, domain 2"/>
    <property type="match status" value="1"/>
</dbReference>
<feature type="domain" description="HTH tetR-type" evidence="5">
    <location>
        <begin position="13"/>
        <end position="73"/>
    </location>
</feature>
<evidence type="ECO:0000256" key="1">
    <source>
        <dbReference type="ARBA" id="ARBA00023015"/>
    </source>
</evidence>
<comment type="caution">
    <text evidence="6">The sequence shown here is derived from an EMBL/GenBank/DDBJ whole genome shotgun (WGS) entry which is preliminary data.</text>
</comment>
<evidence type="ECO:0000313" key="7">
    <source>
        <dbReference type="Proteomes" id="UP001500618"/>
    </source>
</evidence>
<evidence type="ECO:0000259" key="5">
    <source>
        <dbReference type="PROSITE" id="PS50977"/>
    </source>
</evidence>
<organism evidence="6 7">
    <name type="scientific">Fodinicola feengrottensis</name>
    <dbReference type="NCBI Taxonomy" id="435914"/>
    <lineage>
        <taxon>Bacteria</taxon>
        <taxon>Bacillati</taxon>
        <taxon>Actinomycetota</taxon>
        <taxon>Actinomycetes</taxon>
        <taxon>Mycobacteriales</taxon>
        <taxon>Fodinicola</taxon>
    </lineage>
</organism>
<accession>A0ABN2HJG3</accession>
<name>A0ABN2HJG3_9ACTN</name>
<dbReference type="Proteomes" id="UP001500618">
    <property type="component" value="Unassembled WGS sequence"/>
</dbReference>
<dbReference type="PANTHER" id="PTHR30055">
    <property type="entry name" value="HTH-TYPE TRANSCRIPTIONAL REGULATOR RUTR"/>
    <property type="match status" value="1"/>
</dbReference>
<dbReference type="RefSeq" id="WP_163573055.1">
    <property type="nucleotide sequence ID" value="NZ_BAAANY010000015.1"/>
</dbReference>
<reference evidence="6 7" key="1">
    <citation type="journal article" date="2019" name="Int. J. Syst. Evol. Microbiol.">
        <title>The Global Catalogue of Microorganisms (GCM) 10K type strain sequencing project: providing services to taxonomists for standard genome sequencing and annotation.</title>
        <authorList>
            <consortium name="The Broad Institute Genomics Platform"/>
            <consortium name="The Broad Institute Genome Sequencing Center for Infectious Disease"/>
            <person name="Wu L."/>
            <person name="Ma J."/>
        </authorList>
    </citation>
    <scope>NUCLEOTIDE SEQUENCE [LARGE SCALE GENOMIC DNA]</scope>
    <source>
        <strain evidence="6 7">JCM 14718</strain>
    </source>
</reference>
<dbReference type="PRINTS" id="PR00455">
    <property type="entry name" value="HTHTETR"/>
</dbReference>
<evidence type="ECO:0000256" key="4">
    <source>
        <dbReference type="PROSITE-ProRule" id="PRU00335"/>
    </source>
</evidence>
<dbReference type="InterPro" id="IPR050109">
    <property type="entry name" value="HTH-type_TetR-like_transc_reg"/>
</dbReference>
<dbReference type="SUPFAM" id="SSF46689">
    <property type="entry name" value="Homeodomain-like"/>
    <property type="match status" value="1"/>
</dbReference>
<dbReference type="InterPro" id="IPR009057">
    <property type="entry name" value="Homeodomain-like_sf"/>
</dbReference>
<dbReference type="InterPro" id="IPR025996">
    <property type="entry name" value="MT1864/Rv1816-like_C"/>
</dbReference>
<feature type="DNA-binding region" description="H-T-H motif" evidence="4">
    <location>
        <begin position="36"/>
        <end position="55"/>
    </location>
</feature>
<dbReference type="PANTHER" id="PTHR30055:SF220">
    <property type="entry name" value="TETR-FAMILY REGULATORY PROTEIN"/>
    <property type="match status" value="1"/>
</dbReference>
<dbReference type="InterPro" id="IPR036271">
    <property type="entry name" value="Tet_transcr_reg_TetR-rel_C_sf"/>
</dbReference>
<dbReference type="InterPro" id="IPR001647">
    <property type="entry name" value="HTH_TetR"/>
</dbReference>
<proteinExistence type="predicted"/>
<dbReference type="EMBL" id="BAAANY010000015">
    <property type="protein sequence ID" value="GAA1688773.1"/>
    <property type="molecule type" value="Genomic_DNA"/>
</dbReference>
<evidence type="ECO:0000313" key="6">
    <source>
        <dbReference type="EMBL" id="GAA1688773.1"/>
    </source>
</evidence>
<evidence type="ECO:0000256" key="2">
    <source>
        <dbReference type="ARBA" id="ARBA00023125"/>
    </source>
</evidence>
<dbReference type="SUPFAM" id="SSF48498">
    <property type="entry name" value="Tetracyclin repressor-like, C-terminal domain"/>
    <property type="match status" value="1"/>
</dbReference>
<gene>
    <name evidence="6" type="ORF">GCM10009765_42790</name>
</gene>
<dbReference type="PROSITE" id="PS50977">
    <property type="entry name" value="HTH_TETR_2"/>
    <property type="match status" value="1"/>
</dbReference>
<keyword evidence="7" id="KW-1185">Reference proteome</keyword>